<dbReference type="InterPro" id="IPR012340">
    <property type="entry name" value="NA-bd_OB-fold"/>
</dbReference>
<feature type="domain" description="Conserved virulence factor B second S1" evidence="4">
    <location>
        <begin position="76"/>
        <end position="135"/>
    </location>
</feature>
<evidence type="ECO:0000313" key="6">
    <source>
        <dbReference type="EMBL" id="MFC5602131.1"/>
    </source>
</evidence>
<protein>
    <submittedName>
        <fullName evidence="6">S1 RNA-binding domain-containing protein</fullName>
    </submittedName>
</protein>
<dbReference type="InterPro" id="IPR048587">
    <property type="entry name" value="CvfB_S1_3rd"/>
</dbReference>
<dbReference type="PANTHER" id="PTHR37296">
    <property type="entry name" value="CONSERVED VIRULENCE FACTOR B"/>
    <property type="match status" value="1"/>
</dbReference>
<dbReference type="EMBL" id="JBHSNP010000002">
    <property type="protein sequence ID" value="MFC5602131.1"/>
    <property type="molecule type" value="Genomic_DNA"/>
</dbReference>
<feature type="domain" description="Conserved virulence factor B-like winged helix" evidence="3">
    <location>
        <begin position="229"/>
        <end position="286"/>
    </location>
</feature>
<evidence type="ECO:0000259" key="3">
    <source>
        <dbReference type="Pfam" id="PF17783"/>
    </source>
</evidence>
<dbReference type="Gene3D" id="2.40.50.140">
    <property type="entry name" value="Nucleic acid-binding proteins"/>
    <property type="match status" value="2"/>
</dbReference>
<feature type="domain" description="Conserved virulence factor B third S1" evidence="5">
    <location>
        <begin position="148"/>
        <end position="218"/>
    </location>
</feature>
<accession>A0ABW0TUV9</accession>
<comment type="similarity">
    <text evidence="1">Belongs to the CvfB family.</text>
</comment>
<evidence type="ECO:0000259" key="5">
    <source>
        <dbReference type="Pfam" id="PF21543"/>
    </source>
</evidence>
<reference evidence="7" key="1">
    <citation type="journal article" date="2019" name="Int. J. Syst. Evol. Microbiol.">
        <title>The Global Catalogue of Microorganisms (GCM) 10K type strain sequencing project: providing services to taxonomists for standard genome sequencing and annotation.</title>
        <authorList>
            <consortium name="The Broad Institute Genomics Platform"/>
            <consortium name="The Broad Institute Genome Sequencing Center for Infectious Disease"/>
            <person name="Wu L."/>
            <person name="Ma J."/>
        </authorList>
    </citation>
    <scope>NUCLEOTIDE SEQUENCE [LARGE SCALE GENOMIC DNA]</scope>
    <source>
        <strain evidence="7">KACC 11299</strain>
    </source>
</reference>
<evidence type="ECO:0000256" key="1">
    <source>
        <dbReference type="PIRNR" id="PIRNR012524"/>
    </source>
</evidence>
<proteinExistence type="inferred from homology"/>
<organism evidence="6 7">
    <name type="scientific">Sporosarcina koreensis</name>
    <dbReference type="NCBI Taxonomy" id="334735"/>
    <lineage>
        <taxon>Bacteria</taxon>
        <taxon>Bacillati</taxon>
        <taxon>Bacillota</taxon>
        <taxon>Bacilli</taxon>
        <taxon>Bacillales</taxon>
        <taxon>Caryophanaceae</taxon>
        <taxon>Sporosarcina</taxon>
    </lineage>
</organism>
<evidence type="ECO:0000259" key="2">
    <source>
        <dbReference type="Pfam" id="PF13509"/>
    </source>
</evidence>
<evidence type="ECO:0000313" key="7">
    <source>
        <dbReference type="Proteomes" id="UP001596071"/>
    </source>
</evidence>
<dbReference type="Pfam" id="PF21191">
    <property type="entry name" value="CvfB_1st"/>
    <property type="match status" value="1"/>
</dbReference>
<dbReference type="InterPro" id="IPR014464">
    <property type="entry name" value="CvfB_fam"/>
</dbReference>
<comment type="caution">
    <text evidence="6">The sequence shown here is derived from an EMBL/GenBank/DDBJ whole genome shotgun (WGS) entry which is preliminary data.</text>
</comment>
<dbReference type="InterPro" id="IPR040764">
    <property type="entry name" value="CvfB_WH"/>
</dbReference>
<dbReference type="Proteomes" id="UP001596071">
    <property type="component" value="Unassembled WGS sequence"/>
</dbReference>
<dbReference type="RefSeq" id="WP_381441845.1">
    <property type="nucleotide sequence ID" value="NZ_JBHSNP010000002.1"/>
</dbReference>
<dbReference type="PIRSF" id="PIRSF012524">
    <property type="entry name" value="YitL_S1"/>
    <property type="match status" value="1"/>
</dbReference>
<dbReference type="Pfam" id="PF13509">
    <property type="entry name" value="S1_2"/>
    <property type="match status" value="1"/>
</dbReference>
<dbReference type="Pfam" id="PF17783">
    <property type="entry name" value="WHD_CvfB"/>
    <property type="match status" value="1"/>
</dbReference>
<gene>
    <name evidence="6" type="ORF">ACFPTP_02470</name>
</gene>
<feature type="domain" description="Conserved virulence factor B first S1" evidence="2">
    <location>
        <begin position="7"/>
        <end position="66"/>
    </location>
</feature>
<dbReference type="PANTHER" id="PTHR37296:SF1">
    <property type="entry name" value="CONSERVED VIRULENCE FACTOR B"/>
    <property type="match status" value="1"/>
</dbReference>
<name>A0ABW0TUV9_9BACL</name>
<dbReference type="Pfam" id="PF21543">
    <property type="entry name" value="CvfB_2nd"/>
    <property type="match status" value="1"/>
</dbReference>
<sequence length="287" mass="32376">MTEYKPGFIAQLSVIGQEGSRWILDGGDQEQGIMINASEFDAPIEEGDKVEVFLYVNRRGELTATAHIPRMTCESFGWGRVIRLDDKEGAYVDIGSSFEVLVNKADLPRVKALWPKTDDELFMTLRTDLGGNIFGRLATEERVLELIAEAPETVFNQNLKARAYRLLPVGSFFLSIPENYRIFVHNTEREHEPRLGEEVDIRIIDVRDDGTLNGSLLPRKEERLGDDAETVYRYLTDVGGKMPFSDKSTPDEISEMFGMSKAAFKRALGKLMKEGKVSQSEGWTTLK</sequence>
<dbReference type="InterPro" id="IPR039566">
    <property type="entry name" value="CvfB_S1_st"/>
</dbReference>
<dbReference type="InterPro" id="IPR036388">
    <property type="entry name" value="WH-like_DNA-bd_sf"/>
</dbReference>
<evidence type="ECO:0000259" key="4">
    <source>
        <dbReference type="Pfam" id="PF21191"/>
    </source>
</evidence>
<dbReference type="InterPro" id="IPR048588">
    <property type="entry name" value="CvfB_S1_2nd"/>
</dbReference>
<keyword evidence="7" id="KW-1185">Reference proteome</keyword>
<dbReference type="Gene3D" id="1.10.10.10">
    <property type="entry name" value="Winged helix-like DNA-binding domain superfamily/Winged helix DNA-binding domain"/>
    <property type="match status" value="1"/>
</dbReference>